<evidence type="ECO:0000256" key="2">
    <source>
        <dbReference type="ARBA" id="ARBA00022691"/>
    </source>
</evidence>
<dbReference type="Gene3D" id="3.30.160.750">
    <property type="match status" value="1"/>
</dbReference>
<keyword evidence="12" id="KW-1185">Reference proteome</keyword>
<dbReference type="PANTHER" id="PTHR33866">
    <property type="entry name" value="S-ADENOSYLMETHIONINE DECARBOXYLASE PROENZYME"/>
    <property type="match status" value="1"/>
</dbReference>
<keyword evidence="4" id="KW-0068">Autocatalytic cleavage</keyword>
<keyword evidence="9" id="KW-0704">Schiff base</keyword>
<comment type="caution">
    <text evidence="11">The sequence shown here is derived from an EMBL/GenBank/DDBJ whole genome shotgun (WGS) entry which is preliminary data.</text>
</comment>
<dbReference type="Pfam" id="PF02675">
    <property type="entry name" value="AdoMet_dc"/>
    <property type="match status" value="1"/>
</dbReference>
<accession>A0A0M2R8P8</accession>
<evidence type="ECO:0000256" key="8">
    <source>
        <dbReference type="ARBA" id="ARBA00023239"/>
    </source>
</evidence>
<gene>
    <name evidence="11" type="ORF">WH95_04930</name>
</gene>
<dbReference type="PATRIC" id="fig|1549748.8.peg.2469"/>
<evidence type="ECO:0000256" key="3">
    <source>
        <dbReference type="ARBA" id="ARBA00022793"/>
    </source>
</evidence>
<dbReference type="NCBIfam" id="TIGR03330">
    <property type="entry name" value="SAM_DCase_Bsu"/>
    <property type="match status" value="1"/>
</dbReference>
<evidence type="ECO:0000256" key="6">
    <source>
        <dbReference type="ARBA" id="ARBA00023115"/>
    </source>
</evidence>
<organism evidence="11 12">
    <name type="scientific">Kiloniella litopenaei</name>
    <dbReference type="NCBI Taxonomy" id="1549748"/>
    <lineage>
        <taxon>Bacteria</taxon>
        <taxon>Pseudomonadati</taxon>
        <taxon>Pseudomonadota</taxon>
        <taxon>Alphaproteobacteria</taxon>
        <taxon>Rhodospirillales</taxon>
        <taxon>Kiloniellaceae</taxon>
        <taxon>Kiloniella</taxon>
    </lineage>
</organism>
<dbReference type="EMBL" id="LANI01000003">
    <property type="protein sequence ID" value="KKJ78056.1"/>
    <property type="molecule type" value="Genomic_DNA"/>
</dbReference>
<dbReference type="GO" id="GO:0008295">
    <property type="term" value="P:spermidine biosynthetic process"/>
    <property type="evidence" value="ECO:0007669"/>
    <property type="project" value="UniProtKB-KW"/>
</dbReference>
<keyword evidence="7" id="KW-0865">Zymogen</keyword>
<protein>
    <recommendedName>
        <fullName evidence="13">S-adenosylmethionine decarboxylase proenzyme</fullName>
    </recommendedName>
</protein>
<keyword evidence="6" id="KW-0620">Polyamine biosynthesis</keyword>
<evidence type="ECO:0000256" key="4">
    <source>
        <dbReference type="ARBA" id="ARBA00022813"/>
    </source>
</evidence>
<keyword evidence="2" id="KW-0949">S-adenosyl-L-methionine</keyword>
<evidence type="ECO:0000256" key="10">
    <source>
        <dbReference type="ARBA" id="ARBA00023317"/>
    </source>
</evidence>
<keyword evidence="5" id="KW-0745">Spermidine biosynthesis</keyword>
<dbReference type="InterPro" id="IPR042286">
    <property type="entry name" value="AdoMetDC_C"/>
</dbReference>
<dbReference type="PANTHER" id="PTHR33866:SF2">
    <property type="entry name" value="S-ADENOSYLMETHIONINE DECARBOXYLASE PROENZYME"/>
    <property type="match status" value="1"/>
</dbReference>
<sequence>MIIDLKGADRLDDLKFVENTLIECVEKSKATLLHIHLHHFTPNGGVSGVAVLAESHISIHTWPEKGYAALDVFMCGDSEPHNSIDVLKKAFGPDEVLVEEIRRGKEAGAEETDEAETE</sequence>
<evidence type="ECO:0000313" key="12">
    <source>
        <dbReference type="Proteomes" id="UP000034491"/>
    </source>
</evidence>
<proteinExistence type="predicted"/>
<dbReference type="STRING" id="1549748.WH95_04930"/>
<dbReference type="InterPro" id="IPR003826">
    <property type="entry name" value="AdoMetDC_fam_prok"/>
</dbReference>
<dbReference type="InterPro" id="IPR016067">
    <property type="entry name" value="S-AdoMet_deCO2ase_core"/>
</dbReference>
<dbReference type="GO" id="GO:0005829">
    <property type="term" value="C:cytosol"/>
    <property type="evidence" value="ECO:0007669"/>
    <property type="project" value="TreeGrafter"/>
</dbReference>
<keyword evidence="8" id="KW-0456">Lyase</keyword>
<dbReference type="Proteomes" id="UP000034491">
    <property type="component" value="Unassembled WGS sequence"/>
</dbReference>
<dbReference type="SUPFAM" id="SSF56276">
    <property type="entry name" value="S-adenosylmethionine decarboxylase"/>
    <property type="match status" value="1"/>
</dbReference>
<dbReference type="AlphaFoldDB" id="A0A0M2R8P8"/>
<evidence type="ECO:0000256" key="5">
    <source>
        <dbReference type="ARBA" id="ARBA00023066"/>
    </source>
</evidence>
<dbReference type="GO" id="GO:0004014">
    <property type="term" value="F:adenosylmethionine decarboxylase activity"/>
    <property type="evidence" value="ECO:0007669"/>
    <property type="project" value="InterPro"/>
</dbReference>
<evidence type="ECO:0000256" key="1">
    <source>
        <dbReference type="ARBA" id="ARBA00001928"/>
    </source>
</evidence>
<keyword evidence="3" id="KW-0210">Decarboxylase</keyword>
<keyword evidence="10" id="KW-0670">Pyruvate</keyword>
<evidence type="ECO:0000256" key="9">
    <source>
        <dbReference type="ARBA" id="ARBA00023270"/>
    </source>
</evidence>
<comment type="cofactor">
    <cofactor evidence="1">
        <name>pyruvate</name>
        <dbReference type="ChEBI" id="CHEBI:15361"/>
    </cofactor>
</comment>
<evidence type="ECO:0000256" key="7">
    <source>
        <dbReference type="ARBA" id="ARBA00023145"/>
    </source>
</evidence>
<name>A0A0M2R8P8_9PROT</name>
<dbReference type="InterPro" id="IPR017716">
    <property type="entry name" value="S-AdoMet_deCOase_pro-enz"/>
</dbReference>
<reference evidence="11 12" key="1">
    <citation type="submission" date="2015-03" db="EMBL/GenBank/DDBJ databases">
        <title>Genome sequence of Kiloniella sp. P1-1, isolated from the gut microflora of Pacific white shrimp, Penaeus vannamei.</title>
        <authorList>
            <person name="Shao Z."/>
            <person name="Wang L."/>
            <person name="Li X."/>
        </authorList>
    </citation>
    <scope>NUCLEOTIDE SEQUENCE [LARGE SCALE GENOMIC DNA]</scope>
    <source>
        <strain evidence="11 12">P1-1</strain>
    </source>
</reference>
<evidence type="ECO:0008006" key="13">
    <source>
        <dbReference type="Google" id="ProtNLM"/>
    </source>
</evidence>
<evidence type="ECO:0000313" key="11">
    <source>
        <dbReference type="EMBL" id="KKJ78056.1"/>
    </source>
</evidence>
<dbReference type="Gene3D" id="3.30.360.110">
    <property type="entry name" value="S-adenosylmethionine decarboxylase domain"/>
    <property type="match status" value="1"/>
</dbReference>
<dbReference type="InterPro" id="IPR042284">
    <property type="entry name" value="AdoMetDC_N"/>
</dbReference>